<dbReference type="GO" id="GO:0016020">
    <property type="term" value="C:membrane"/>
    <property type="evidence" value="ECO:0007669"/>
    <property type="project" value="InterPro"/>
</dbReference>
<keyword evidence="12" id="KW-1185">Reference proteome</keyword>
<feature type="domain" description="Phospholipid/glycerol acyltransferase" evidence="10">
    <location>
        <begin position="67"/>
        <end position="183"/>
    </location>
</feature>
<evidence type="ECO:0000256" key="1">
    <source>
        <dbReference type="ARBA" id="ARBA00001141"/>
    </source>
</evidence>
<proteinExistence type="inferred from homology"/>
<evidence type="ECO:0000256" key="3">
    <source>
        <dbReference type="ARBA" id="ARBA00005189"/>
    </source>
</evidence>
<name>A0A1J5MXR1_9BACT</name>
<evidence type="ECO:0000256" key="2">
    <source>
        <dbReference type="ARBA" id="ARBA00004728"/>
    </source>
</evidence>
<evidence type="ECO:0000313" key="11">
    <source>
        <dbReference type="EMBL" id="OIQ51318.1"/>
    </source>
</evidence>
<dbReference type="CDD" id="cd07989">
    <property type="entry name" value="LPLAT_AGPAT-like"/>
    <property type="match status" value="1"/>
</dbReference>
<dbReference type="InterPro" id="IPR004552">
    <property type="entry name" value="AGP_acyltrans"/>
</dbReference>
<dbReference type="Proteomes" id="UP000181901">
    <property type="component" value="Unassembled WGS sequence"/>
</dbReference>
<evidence type="ECO:0000256" key="7">
    <source>
        <dbReference type="ARBA" id="ARBA00022679"/>
    </source>
</evidence>
<evidence type="ECO:0000256" key="8">
    <source>
        <dbReference type="ARBA" id="ARBA00023315"/>
    </source>
</evidence>
<dbReference type="OrthoDB" id="9809618at2"/>
<dbReference type="InterPro" id="IPR002123">
    <property type="entry name" value="Plipid/glycerol_acylTrfase"/>
</dbReference>
<protein>
    <recommendedName>
        <fullName evidence="6 9">1-acyl-sn-glycerol-3-phosphate acyltransferase</fullName>
        <ecNumber evidence="5 9">2.3.1.51</ecNumber>
    </recommendedName>
</protein>
<gene>
    <name evidence="11" type="primary">plsC</name>
    <name evidence="11" type="ORF">BerOc1_03268</name>
</gene>
<dbReference type="GO" id="GO:0006654">
    <property type="term" value="P:phosphatidic acid biosynthetic process"/>
    <property type="evidence" value="ECO:0007669"/>
    <property type="project" value="TreeGrafter"/>
</dbReference>
<dbReference type="PANTHER" id="PTHR10434">
    <property type="entry name" value="1-ACYL-SN-GLYCEROL-3-PHOSPHATE ACYLTRANSFERASE"/>
    <property type="match status" value="1"/>
</dbReference>
<evidence type="ECO:0000256" key="4">
    <source>
        <dbReference type="ARBA" id="ARBA00008655"/>
    </source>
</evidence>
<accession>A0A1J5MXR1</accession>
<dbReference type="GO" id="GO:0003841">
    <property type="term" value="F:1-acylglycerol-3-phosphate O-acyltransferase activity"/>
    <property type="evidence" value="ECO:0007669"/>
    <property type="project" value="UniProtKB-UniRule"/>
</dbReference>
<dbReference type="NCBIfam" id="TIGR00530">
    <property type="entry name" value="AGP_acyltrn"/>
    <property type="match status" value="1"/>
</dbReference>
<keyword evidence="9" id="KW-0443">Lipid metabolism</keyword>
<keyword evidence="8 9" id="KW-0012">Acyltransferase</keyword>
<sequence>MLRRLFFTILLVPVTIWYSLKMLKVDPETSTPEEYDRWGLAWGAAAVKLSGVKIEADMGDVDPKGHYVFIGNHQSNLDIPVLFYLLKGNRIRFVAKKSLFEIPLYGKALGHAGHICIDRGNRRAAMQSLNDAVETAKAGISPLIFPEGTRNLDLSKLMDFKIGAMILALKAGLPVVPFVMTNTGRVMGKGDFFIDNRPVVRFKALPVIDPAQYTLKERERFKDDLYDMMNAAYQELLAKG</sequence>
<dbReference type="EMBL" id="LKAQ01000004">
    <property type="protein sequence ID" value="OIQ51318.1"/>
    <property type="molecule type" value="Genomic_DNA"/>
</dbReference>
<dbReference type="GO" id="GO:0016024">
    <property type="term" value="P:CDP-diacylglycerol biosynthetic process"/>
    <property type="evidence" value="ECO:0007669"/>
    <property type="project" value="UniProtKB-UniPathway"/>
</dbReference>
<evidence type="ECO:0000256" key="5">
    <source>
        <dbReference type="ARBA" id="ARBA00013211"/>
    </source>
</evidence>
<comment type="pathway">
    <text evidence="2">Phospholipid metabolism; CDP-diacylglycerol biosynthesis; CDP-diacylglycerol from sn-glycerol 3-phosphate: step 2/3.</text>
</comment>
<keyword evidence="9" id="KW-0594">Phospholipid biosynthesis</keyword>
<keyword evidence="9" id="KW-1208">Phospholipid metabolism</keyword>
<comment type="pathway">
    <text evidence="3">Lipid metabolism.</text>
</comment>
<keyword evidence="7 9" id="KW-0808">Transferase</keyword>
<evidence type="ECO:0000256" key="6">
    <source>
        <dbReference type="ARBA" id="ARBA00016139"/>
    </source>
</evidence>
<dbReference type="SUPFAM" id="SSF69593">
    <property type="entry name" value="Glycerol-3-phosphate (1)-acyltransferase"/>
    <property type="match status" value="1"/>
</dbReference>
<evidence type="ECO:0000313" key="12">
    <source>
        <dbReference type="Proteomes" id="UP000181901"/>
    </source>
</evidence>
<comment type="domain">
    <text evidence="9">The HXXXXD motif is essential for acyltransferase activity and may constitute the binding site for the phosphate moiety of the glycerol-3-phosphate.</text>
</comment>
<dbReference type="AlphaFoldDB" id="A0A1J5MXR1"/>
<keyword evidence="9" id="KW-0444">Lipid biosynthesis</keyword>
<dbReference type="PANTHER" id="PTHR10434:SF11">
    <property type="entry name" value="1-ACYL-SN-GLYCEROL-3-PHOSPHATE ACYLTRANSFERASE"/>
    <property type="match status" value="1"/>
</dbReference>
<comment type="caution">
    <text evidence="11">The sequence shown here is derived from an EMBL/GenBank/DDBJ whole genome shotgun (WGS) entry which is preliminary data.</text>
</comment>
<organism evidence="11 12">
    <name type="scientific">Pseudodesulfovibrio hydrargyri</name>
    <dbReference type="NCBI Taxonomy" id="2125990"/>
    <lineage>
        <taxon>Bacteria</taxon>
        <taxon>Pseudomonadati</taxon>
        <taxon>Thermodesulfobacteriota</taxon>
        <taxon>Desulfovibrionia</taxon>
        <taxon>Desulfovibrionales</taxon>
        <taxon>Desulfovibrionaceae</taxon>
    </lineage>
</organism>
<dbReference type="SMART" id="SM00563">
    <property type="entry name" value="PlsC"/>
    <property type="match status" value="1"/>
</dbReference>
<comment type="catalytic activity">
    <reaction evidence="1 9">
        <text>a 1-acyl-sn-glycero-3-phosphate + an acyl-CoA = a 1,2-diacyl-sn-glycero-3-phosphate + CoA</text>
        <dbReference type="Rhea" id="RHEA:19709"/>
        <dbReference type="ChEBI" id="CHEBI:57287"/>
        <dbReference type="ChEBI" id="CHEBI:57970"/>
        <dbReference type="ChEBI" id="CHEBI:58342"/>
        <dbReference type="ChEBI" id="CHEBI:58608"/>
        <dbReference type="EC" id="2.3.1.51"/>
    </reaction>
</comment>
<reference evidence="11 12" key="1">
    <citation type="submission" date="2015-09" db="EMBL/GenBank/DDBJ databases">
        <title>Genome of Desulfovibrio dechloracetivorans BerOc1, a mercury methylating strain isolated from highly hydrocarbons and metals contaminated coastal sediments.</title>
        <authorList>
            <person name="Goni Urriza M."/>
            <person name="Gassie C."/>
            <person name="Bouchez O."/>
            <person name="Klopp C."/>
            <person name="Ranchou-Peyruse A."/>
            <person name="Remy G."/>
        </authorList>
    </citation>
    <scope>NUCLEOTIDE SEQUENCE [LARGE SCALE GENOMIC DNA]</scope>
    <source>
        <strain evidence="11 12">BerOc1</strain>
    </source>
</reference>
<dbReference type="Pfam" id="PF01553">
    <property type="entry name" value="Acyltransferase"/>
    <property type="match status" value="1"/>
</dbReference>
<dbReference type="RefSeq" id="WP_071546766.1">
    <property type="nucleotide sequence ID" value="NZ_LKAQ01000004.1"/>
</dbReference>
<evidence type="ECO:0000256" key="9">
    <source>
        <dbReference type="RuleBase" id="RU361267"/>
    </source>
</evidence>
<evidence type="ECO:0000259" key="10">
    <source>
        <dbReference type="SMART" id="SM00563"/>
    </source>
</evidence>
<dbReference type="EC" id="2.3.1.51" evidence="5 9"/>
<dbReference type="UniPathway" id="UPA00557">
    <property type="reaction ID" value="UER00613"/>
</dbReference>
<comment type="similarity">
    <text evidence="4 9">Belongs to the 1-acyl-sn-glycerol-3-phosphate acyltransferase family.</text>
</comment>